<dbReference type="SUPFAM" id="SSF55729">
    <property type="entry name" value="Acyl-CoA N-acyltransferases (Nat)"/>
    <property type="match status" value="1"/>
</dbReference>
<dbReference type="Pfam" id="PF00583">
    <property type="entry name" value="Acetyltransf_1"/>
    <property type="match status" value="1"/>
</dbReference>
<keyword evidence="3" id="KW-1185">Reference proteome</keyword>
<comment type="caution">
    <text evidence="2">The sequence shown here is derived from an EMBL/GenBank/DDBJ whole genome shotgun (WGS) entry which is preliminary data.</text>
</comment>
<accession>A0ABM8ZD44</accession>
<dbReference type="InterPro" id="IPR016181">
    <property type="entry name" value="Acyl_CoA_acyltransferase"/>
</dbReference>
<proteinExistence type="predicted"/>
<feature type="domain" description="N-acetyltransferase" evidence="1">
    <location>
        <begin position="9"/>
        <end position="172"/>
    </location>
</feature>
<dbReference type="RefSeq" id="WP_230099262.1">
    <property type="nucleotide sequence ID" value="NZ_CAKKNT010000029.1"/>
</dbReference>
<dbReference type="Proteomes" id="UP000789719">
    <property type="component" value="Unassembled WGS sequence"/>
</dbReference>
<dbReference type="PANTHER" id="PTHR43617">
    <property type="entry name" value="L-AMINO ACID N-ACETYLTRANSFERASE"/>
    <property type="match status" value="1"/>
</dbReference>
<dbReference type="CDD" id="cd04301">
    <property type="entry name" value="NAT_SF"/>
    <property type="match status" value="1"/>
</dbReference>
<evidence type="ECO:0000313" key="3">
    <source>
        <dbReference type="Proteomes" id="UP000789719"/>
    </source>
</evidence>
<protein>
    <recommendedName>
        <fullName evidence="1">N-acetyltransferase domain-containing protein</fullName>
    </recommendedName>
</protein>
<dbReference type="EMBL" id="CAKKNT010000029">
    <property type="protein sequence ID" value="CAH0419219.1"/>
    <property type="molecule type" value="Genomic_DNA"/>
</dbReference>
<dbReference type="InterPro" id="IPR000182">
    <property type="entry name" value="GNAT_dom"/>
</dbReference>
<reference evidence="2 3" key="1">
    <citation type="submission" date="2021-11" db="EMBL/GenBank/DDBJ databases">
        <authorList>
            <person name="Depoorter E."/>
        </authorList>
    </citation>
    <scope>NUCLEOTIDE SEQUENCE [LARGE SCALE GENOMIC DNA]</scope>
    <source>
        <strain evidence="2 3">LMG 24286</strain>
    </source>
</reference>
<evidence type="ECO:0000313" key="2">
    <source>
        <dbReference type="EMBL" id="CAH0419219.1"/>
    </source>
</evidence>
<dbReference type="InterPro" id="IPR050276">
    <property type="entry name" value="MshD_Acetyltransferase"/>
</dbReference>
<dbReference type="Gene3D" id="3.40.630.30">
    <property type="match status" value="1"/>
</dbReference>
<sequence length="172" mass="19094">MLNSSTQGVDVRPLTITDAPALLTCLLRIDDTAPYLLYEPGERNWDSQTTQMVIEQSNQTGVFLGALIGEQVIGYLLMQGADLLKIRHSAQIVVAVDAAYRQQGIGKRLFTTAIELAKAQGLSRLELSVMPQNLAAMRMYEKFGFVQEGVKKQAIKQGDQFMDEIMMAKLLK</sequence>
<evidence type="ECO:0000259" key="1">
    <source>
        <dbReference type="PROSITE" id="PS51186"/>
    </source>
</evidence>
<organism evidence="2 3">
    <name type="scientific">Periweissella ghanensis</name>
    <dbReference type="NCBI Taxonomy" id="467997"/>
    <lineage>
        <taxon>Bacteria</taxon>
        <taxon>Bacillati</taxon>
        <taxon>Bacillota</taxon>
        <taxon>Bacilli</taxon>
        <taxon>Lactobacillales</taxon>
        <taxon>Lactobacillaceae</taxon>
        <taxon>Periweissella</taxon>
    </lineage>
</organism>
<dbReference type="PROSITE" id="PS51186">
    <property type="entry name" value="GNAT"/>
    <property type="match status" value="1"/>
</dbReference>
<name>A0ABM8ZD44_9LACO</name>
<gene>
    <name evidence="2" type="ORF">WGH24286_01666</name>
</gene>